<dbReference type="Gene3D" id="3.40.50.11380">
    <property type="match status" value="1"/>
</dbReference>
<dbReference type="SUPFAM" id="SSF48452">
    <property type="entry name" value="TPR-like"/>
    <property type="match status" value="1"/>
</dbReference>
<dbReference type="InterPro" id="IPR011990">
    <property type="entry name" value="TPR-like_helical_dom_sf"/>
</dbReference>
<feature type="domain" description="O-GlcNAc transferase C-terminal" evidence="6">
    <location>
        <begin position="100"/>
        <end position="257"/>
    </location>
</feature>
<comment type="caution">
    <text evidence="7">The sequence shown here is derived from an EMBL/GenBank/DDBJ whole genome shotgun (WGS) entry which is preliminary data.</text>
</comment>
<evidence type="ECO:0000256" key="4">
    <source>
        <dbReference type="ARBA" id="ARBA00022737"/>
    </source>
</evidence>
<keyword evidence="5" id="KW-0802">TPR repeat</keyword>
<evidence type="ECO:0000256" key="5">
    <source>
        <dbReference type="ARBA" id="ARBA00022803"/>
    </source>
</evidence>
<dbReference type="InterPro" id="IPR051939">
    <property type="entry name" value="Glycosyltr_41/O-GlcNAc_trsf"/>
</dbReference>
<dbReference type="RefSeq" id="WP_369496579.1">
    <property type="nucleotide sequence ID" value="NZ_JBFZPZ010000001.1"/>
</dbReference>
<dbReference type="EMBL" id="JBFZPZ010000001">
    <property type="protein sequence ID" value="MEX9251207.1"/>
    <property type="molecule type" value="Genomic_DNA"/>
</dbReference>
<dbReference type="Gene3D" id="3.40.50.150">
    <property type="entry name" value="Vaccinia Virus protein VP39"/>
    <property type="match status" value="1"/>
</dbReference>
<dbReference type="InterPro" id="IPR029063">
    <property type="entry name" value="SAM-dependent_MTases_sf"/>
</dbReference>
<dbReference type="Gene3D" id="3.40.50.2000">
    <property type="entry name" value="Glycogen Phosphorylase B"/>
    <property type="match status" value="1"/>
</dbReference>
<keyword evidence="4" id="KW-0677">Repeat</keyword>
<protein>
    <recommendedName>
        <fullName evidence="6">O-GlcNAc transferase C-terminal domain-containing protein</fullName>
    </recommendedName>
</protein>
<evidence type="ECO:0000259" key="6">
    <source>
        <dbReference type="Pfam" id="PF13844"/>
    </source>
</evidence>
<evidence type="ECO:0000313" key="7">
    <source>
        <dbReference type="EMBL" id="MEX9251207.1"/>
    </source>
</evidence>
<dbReference type="SUPFAM" id="SSF53756">
    <property type="entry name" value="UDP-Glycosyltransferase/glycogen phosphorylase"/>
    <property type="match status" value="1"/>
</dbReference>
<feature type="domain" description="O-GlcNAc transferase C-terminal" evidence="6">
    <location>
        <begin position="276"/>
        <end position="452"/>
    </location>
</feature>
<dbReference type="PANTHER" id="PTHR44835:SF1">
    <property type="entry name" value="PROTEIN O-GLCNAC TRANSFERASE"/>
    <property type="match status" value="1"/>
</dbReference>
<evidence type="ECO:0000256" key="3">
    <source>
        <dbReference type="ARBA" id="ARBA00022679"/>
    </source>
</evidence>
<evidence type="ECO:0000256" key="2">
    <source>
        <dbReference type="ARBA" id="ARBA00022676"/>
    </source>
</evidence>
<evidence type="ECO:0000256" key="1">
    <source>
        <dbReference type="ARBA" id="ARBA00004922"/>
    </source>
</evidence>
<sequence length="975" mass="110063">MNKFDQAESLYGVLTERSSGNWLYWNNLGYVKQQLALFDEMDAAYSKSSELSSDNLTPYFNRIAALHYFPGKSVSEIMALCIAWQKEYRPTVISRAIVNNKSPNKRLRLGLISDGFRIHPVGNMISVAMRQVPVSQIEFYAYSTNETEDTITQRIKSFCAKWQSVGQLSDEALSCLIREDGIDILFDLNGYSENSRMKTMLTAPAPVQIKWVGGLISSTGLETMDYLLTDKVQTPAGSESLYTEKLIRMPDDYICYDPPVYLPSVRSAPVNDRGYITFGCFNNGSKINEVILEKWADILRQVPDSRLFLKSANFGSEKFKERILNTLESCGITRERVRIEKASPHRALLESYNEVDIALDCWPYSGGLTTCEALVMGVPVVTLPGPTFAGRHSATHLVNAGLPELVADNWEQYVNITVGLTKDLRSLNIIRSNLRNVLLSSPVCDGKRFAHHFTDAMRAVWQRYCEGKAPAALSLSNEAAPYFHDDLKPIALQNAPQAETEFAFQLDGKIVMLDYGAGFATTSHKFIQLTESGAFHFLILDVIGKVEEKQLPLRRNHVQHIALHTLGEGAHVPLYMCLDNTYSSDLKPLDSDDREAIALAPQKVIAELNVPGTRFDEIDGLTSLEWLVMDNKFNLQPLFQYGQHILNEVLIVDIRLSSNETHKNQLSLSEMSAELKKIGFYFHAFLNEQFAKAVDTGTERGLPSTKLLSVNGLWLPGMERVRSLRAEQQEKLAFILHSVYGMQDMVYLILKMISSERAERYFASISGRERTATSDALNAAVSKNTIPDMPRMTEKETALFEGYLEKSQAYFEFGSGGSTKLAIRKNIEVYGVESDKHWVDTLKQETGPLCKIDYVDIGPTKAWGYPVDNTHRDKFPHYSQAILQHDKAFDLILIDGRFRVACTLNAIKQTLQKQKNLDDTTLFILDFWDREDYHVVLDFLETRDRVESAGAFRIKPGVDRVALMAMIKKYQYSVA</sequence>
<gene>
    <name evidence="7" type="ORF">AB7Z85_01560</name>
</gene>
<evidence type="ECO:0000313" key="8">
    <source>
        <dbReference type="Proteomes" id="UP001561463"/>
    </source>
</evidence>
<dbReference type="Proteomes" id="UP001561463">
    <property type="component" value="Unassembled WGS sequence"/>
</dbReference>
<comment type="pathway">
    <text evidence="1">Protein modification; protein glycosylation.</text>
</comment>
<reference evidence="7 8" key="1">
    <citation type="submission" date="2024-03" db="EMBL/GenBank/DDBJ databases">
        <title>Role of Flies in the Dissemination of Carbapenem-Resistant Enterobacteriaceae (CRE): An Epidemiological and Genomic Study in China.</title>
        <authorList>
            <person name="Chen K."/>
            <person name="Zhang R."/>
            <person name="Chen S."/>
        </authorList>
    </citation>
    <scope>NUCLEOTIDE SEQUENCE [LARGE SCALE GENOMIC DNA]</scope>
    <source>
        <strain evidence="8">fly-313</strain>
    </source>
</reference>
<name>A0ABV4A1M8_9ENTR</name>
<dbReference type="Pfam" id="PF13844">
    <property type="entry name" value="Glyco_transf_41"/>
    <property type="match status" value="2"/>
</dbReference>
<dbReference type="PANTHER" id="PTHR44835">
    <property type="entry name" value="UDP-N-ACETYLGLUCOSAMINE--PEPTIDE N-ACETYLGLUCOSAMINYLTRANSFERASE SPINDLY-RELATED"/>
    <property type="match status" value="1"/>
</dbReference>
<accession>A0ABV4A1M8</accession>
<keyword evidence="3" id="KW-0808">Transferase</keyword>
<organism evidence="7 8">
    <name type="scientific">Pseudenterobacter timonensis</name>
    <dbReference type="NCBI Taxonomy" id="1755099"/>
    <lineage>
        <taxon>Bacteria</taxon>
        <taxon>Pseudomonadati</taxon>
        <taxon>Pseudomonadota</taxon>
        <taxon>Gammaproteobacteria</taxon>
        <taxon>Enterobacterales</taxon>
        <taxon>Enterobacteriaceae</taxon>
        <taxon>Pseudenterobacter</taxon>
    </lineage>
</organism>
<keyword evidence="8" id="KW-1185">Reference proteome</keyword>
<dbReference type="InterPro" id="IPR029489">
    <property type="entry name" value="OGT/SEC/SPY_C"/>
</dbReference>
<keyword evidence="2" id="KW-0328">Glycosyltransferase</keyword>
<dbReference type="Gene3D" id="1.25.40.10">
    <property type="entry name" value="Tetratricopeptide repeat domain"/>
    <property type="match status" value="1"/>
</dbReference>
<proteinExistence type="predicted"/>